<feature type="region of interest" description="Disordered" evidence="1">
    <location>
        <begin position="1"/>
        <end position="30"/>
    </location>
</feature>
<dbReference type="EMBL" id="JACTNZ010000003">
    <property type="protein sequence ID" value="KAG5557132.1"/>
    <property type="molecule type" value="Genomic_DNA"/>
</dbReference>
<feature type="compositionally biased region" description="Polar residues" evidence="1">
    <location>
        <begin position="8"/>
        <end position="17"/>
    </location>
</feature>
<dbReference type="AlphaFoldDB" id="A0AAV6KXG3"/>
<comment type="caution">
    <text evidence="2">The sequence shown here is derived from an EMBL/GenBank/DDBJ whole genome shotgun (WGS) entry which is preliminary data.</text>
</comment>
<evidence type="ECO:0000313" key="2">
    <source>
        <dbReference type="EMBL" id="KAG5557132.1"/>
    </source>
</evidence>
<gene>
    <name evidence="2" type="ORF">RHGRI_007413</name>
</gene>
<organism evidence="2 3">
    <name type="scientific">Rhododendron griersonianum</name>
    <dbReference type="NCBI Taxonomy" id="479676"/>
    <lineage>
        <taxon>Eukaryota</taxon>
        <taxon>Viridiplantae</taxon>
        <taxon>Streptophyta</taxon>
        <taxon>Embryophyta</taxon>
        <taxon>Tracheophyta</taxon>
        <taxon>Spermatophyta</taxon>
        <taxon>Magnoliopsida</taxon>
        <taxon>eudicotyledons</taxon>
        <taxon>Gunneridae</taxon>
        <taxon>Pentapetalae</taxon>
        <taxon>asterids</taxon>
        <taxon>Ericales</taxon>
        <taxon>Ericaceae</taxon>
        <taxon>Ericoideae</taxon>
        <taxon>Rhodoreae</taxon>
        <taxon>Rhododendron</taxon>
    </lineage>
</organism>
<keyword evidence="3" id="KW-1185">Reference proteome</keyword>
<evidence type="ECO:0000313" key="3">
    <source>
        <dbReference type="Proteomes" id="UP000823749"/>
    </source>
</evidence>
<evidence type="ECO:0000256" key="1">
    <source>
        <dbReference type="SAM" id="MobiDB-lite"/>
    </source>
</evidence>
<name>A0AAV6KXG3_9ERIC</name>
<accession>A0AAV6KXG3</accession>
<proteinExistence type="predicted"/>
<protein>
    <submittedName>
        <fullName evidence="2">Uncharacterized protein</fullName>
    </submittedName>
</protein>
<feature type="compositionally biased region" description="Basic and acidic residues" evidence="1">
    <location>
        <begin position="18"/>
        <end position="30"/>
    </location>
</feature>
<sequence length="92" mass="10029">MLGVNPTPCESNPPSVHSTEELDNLERSTNKIKRDNETLIVDLSTNSTPDVSMELEGNIIQSVAEMENPGDIVMETIPTETPIVGEKVIPPE</sequence>
<reference evidence="2" key="1">
    <citation type="submission" date="2020-08" db="EMBL/GenBank/DDBJ databases">
        <title>Plant Genome Project.</title>
        <authorList>
            <person name="Zhang R.-G."/>
        </authorList>
    </citation>
    <scope>NUCLEOTIDE SEQUENCE</scope>
    <source>
        <strain evidence="2">WSP0</strain>
        <tissue evidence="2">Leaf</tissue>
    </source>
</reference>
<dbReference type="Proteomes" id="UP000823749">
    <property type="component" value="Chromosome 3"/>
</dbReference>